<accession>A0A2T5B3G8</accession>
<evidence type="ECO:0000259" key="3">
    <source>
        <dbReference type="Pfam" id="PF08543"/>
    </source>
</evidence>
<name>A0A2T5B3G8_MYCDI</name>
<evidence type="ECO:0000256" key="1">
    <source>
        <dbReference type="ARBA" id="ARBA00004948"/>
    </source>
</evidence>
<dbReference type="CDD" id="cd01169">
    <property type="entry name" value="HMPP_kinase"/>
    <property type="match status" value="1"/>
</dbReference>
<dbReference type="EC" id="2.7.1.49" evidence="2"/>
<dbReference type="PANTHER" id="PTHR20858:SF17">
    <property type="entry name" value="HYDROXYMETHYLPYRIMIDINE_PHOSPHOMETHYLPYRIMIDINE KINASE THI20-RELATED"/>
    <property type="match status" value="1"/>
</dbReference>
<dbReference type="InterPro" id="IPR013749">
    <property type="entry name" value="PM/HMP-P_kinase-1"/>
</dbReference>
<dbReference type="SUPFAM" id="SSF53613">
    <property type="entry name" value="Ribokinase-like"/>
    <property type="match status" value="1"/>
</dbReference>
<protein>
    <recommendedName>
        <fullName evidence="2">hydroxymethylpyrimidine kinase</fullName>
        <ecNumber evidence="2">2.7.1.49</ecNumber>
    </recommendedName>
</protein>
<keyword evidence="5" id="KW-1185">Reference proteome</keyword>
<evidence type="ECO:0000313" key="4">
    <source>
        <dbReference type="EMBL" id="PTM93527.1"/>
    </source>
</evidence>
<dbReference type="GO" id="GO:0005829">
    <property type="term" value="C:cytosol"/>
    <property type="evidence" value="ECO:0007669"/>
    <property type="project" value="TreeGrafter"/>
</dbReference>
<dbReference type="GO" id="GO:0009229">
    <property type="term" value="P:thiamine diphosphate biosynthetic process"/>
    <property type="evidence" value="ECO:0007669"/>
    <property type="project" value="UniProtKB-UniPathway"/>
</dbReference>
<dbReference type="RefSeq" id="WP_245414415.1">
    <property type="nucleotide sequence ID" value="NZ_JBHEEX010000005.1"/>
</dbReference>
<dbReference type="Pfam" id="PF08543">
    <property type="entry name" value="Phos_pyr_kin"/>
    <property type="match status" value="1"/>
</dbReference>
<dbReference type="PANTHER" id="PTHR20858">
    <property type="entry name" value="PHOSPHOMETHYLPYRIMIDINE KINASE"/>
    <property type="match status" value="1"/>
</dbReference>
<gene>
    <name evidence="4" type="ORF">C7449_106212</name>
</gene>
<dbReference type="Gene3D" id="3.40.1190.20">
    <property type="match status" value="1"/>
</dbReference>
<dbReference type="UniPathway" id="UPA00060">
    <property type="reaction ID" value="UER00138"/>
</dbReference>
<dbReference type="EMBL" id="PZZZ01000006">
    <property type="protein sequence ID" value="PTM93527.1"/>
    <property type="molecule type" value="Genomic_DNA"/>
</dbReference>
<evidence type="ECO:0000256" key="2">
    <source>
        <dbReference type="ARBA" id="ARBA00012135"/>
    </source>
</evidence>
<feature type="domain" description="Pyridoxamine kinase/Phosphomethylpyrimidine kinase" evidence="3">
    <location>
        <begin position="8"/>
        <end position="241"/>
    </location>
</feature>
<proteinExistence type="predicted"/>
<dbReference type="GO" id="GO:0008972">
    <property type="term" value="F:phosphomethylpyrimidine kinase activity"/>
    <property type="evidence" value="ECO:0007669"/>
    <property type="project" value="InterPro"/>
</dbReference>
<dbReference type="GO" id="GO:0008902">
    <property type="term" value="F:hydroxymethylpyrimidine kinase activity"/>
    <property type="evidence" value="ECO:0007669"/>
    <property type="project" value="UniProtKB-EC"/>
</dbReference>
<dbReference type="GO" id="GO:0009228">
    <property type="term" value="P:thiamine biosynthetic process"/>
    <property type="evidence" value="ECO:0007669"/>
    <property type="project" value="InterPro"/>
</dbReference>
<sequence>MLIVAGSDSSGGAGIARDVATATRFGVGAALAVTAITAQTHAAVIAVEPVPASLVATQMWAALAAGPIGAVKVGMLATAETVQAVVDVLAGIPAVAVVVDPVLASSSGARLLSEPGIERLRQALLPAALLITPNLLELAILAGSDVARSDGEIARQAARLLGMGCPNVLVKGGHADGTLSIDTLFAPGTPPRRFASRRRDATLRGTGCMLSSAIAAHLALGHDMAAALSAAKAYLDDMFAAAVGGRQT</sequence>
<dbReference type="InterPro" id="IPR029056">
    <property type="entry name" value="Ribokinase-like"/>
</dbReference>
<comment type="pathway">
    <text evidence="1">Cofactor biosynthesis; thiamine diphosphate biosynthesis.</text>
</comment>
<keyword evidence="4" id="KW-0418">Kinase</keyword>
<organism evidence="4 5">
    <name type="scientific">Mycoplana dimorpha</name>
    <dbReference type="NCBI Taxonomy" id="28320"/>
    <lineage>
        <taxon>Bacteria</taxon>
        <taxon>Pseudomonadati</taxon>
        <taxon>Pseudomonadota</taxon>
        <taxon>Alphaproteobacteria</taxon>
        <taxon>Hyphomicrobiales</taxon>
        <taxon>Rhizobiaceae</taxon>
        <taxon>Mycoplana</taxon>
    </lineage>
</organism>
<dbReference type="Proteomes" id="UP000241247">
    <property type="component" value="Unassembled WGS sequence"/>
</dbReference>
<keyword evidence="4" id="KW-0808">Transferase</keyword>
<evidence type="ECO:0000313" key="5">
    <source>
        <dbReference type="Proteomes" id="UP000241247"/>
    </source>
</evidence>
<dbReference type="InterPro" id="IPR004399">
    <property type="entry name" value="HMP/HMP-P_kinase_dom"/>
</dbReference>
<dbReference type="AlphaFoldDB" id="A0A2T5B3G8"/>
<comment type="caution">
    <text evidence="4">The sequence shown here is derived from an EMBL/GenBank/DDBJ whole genome shotgun (WGS) entry which is preliminary data.</text>
</comment>
<reference evidence="4 5" key="1">
    <citation type="submission" date="2018-04" db="EMBL/GenBank/DDBJ databases">
        <title>Genomic Encyclopedia of Type Strains, Phase IV (KMG-IV): sequencing the most valuable type-strain genomes for metagenomic binning, comparative biology and taxonomic classification.</title>
        <authorList>
            <person name="Goeker M."/>
        </authorList>
    </citation>
    <scope>NUCLEOTIDE SEQUENCE [LARGE SCALE GENOMIC DNA]</scope>
    <source>
        <strain evidence="4 5">DSM 7138</strain>
    </source>
</reference>